<evidence type="ECO:0000313" key="2">
    <source>
        <dbReference type="Proteomes" id="UP000004994"/>
    </source>
</evidence>
<evidence type="ECO:0000313" key="1">
    <source>
        <dbReference type="EnsemblPlants" id="Solyc06g066295.1.1"/>
    </source>
</evidence>
<proteinExistence type="predicted"/>
<dbReference type="EnsemblPlants" id="Solyc06g066295.1.1">
    <property type="protein sequence ID" value="Solyc06g066295.1.1"/>
    <property type="gene ID" value="Solyc06g066295.1"/>
</dbReference>
<dbReference type="Gramene" id="Solyc06g066295.1.1">
    <property type="protein sequence ID" value="Solyc06g066295.1.1"/>
    <property type="gene ID" value="Solyc06g066295.1"/>
</dbReference>
<accession>A0A3Q7HSN6</accession>
<reference evidence="1" key="2">
    <citation type="submission" date="2019-01" db="UniProtKB">
        <authorList>
            <consortium name="EnsemblPlants"/>
        </authorList>
    </citation>
    <scope>IDENTIFICATION</scope>
    <source>
        <strain evidence="1">cv. Heinz 1706</strain>
    </source>
</reference>
<keyword evidence="2" id="KW-1185">Reference proteome</keyword>
<sequence>MEFTLLQVEWKKGDAKAVKVWRNHLLPFDHGRNLFSLEKDFQINLGIHRGAIKGKAGNKLDRRSGAIHQQIPDSSNNLSRLCSGALIDGRIARFMGVPESVAFPSGLLIRTEDPLSFHILPSCKSSIIQIPVSSPNK</sequence>
<name>A0A3Q7HSN6_SOLLC</name>
<dbReference type="Proteomes" id="UP000004994">
    <property type="component" value="Chromosome 6"/>
</dbReference>
<protein>
    <submittedName>
        <fullName evidence="1">Uncharacterized protein</fullName>
    </submittedName>
</protein>
<organism evidence="1">
    <name type="scientific">Solanum lycopersicum</name>
    <name type="common">Tomato</name>
    <name type="synonym">Lycopersicon esculentum</name>
    <dbReference type="NCBI Taxonomy" id="4081"/>
    <lineage>
        <taxon>Eukaryota</taxon>
        <taxon>Viridiplantae</taxon>
        <taxon>Streptophyta</taxon>
        <taxon>Embryophyta</taxon>
        <taxon>Tracheophyta</taxon>
        <taxon>Spermatophyta</taxon>
        <taxon>Magnoliopsida</taxon>
        <taxon>eudicotyledons</taxon>
        <taxon>Gunneridae</taxon>
        <taxon>Pentapetalae</taxon>
        <taxon>asterids</taxon>
        <taxon>lamiids</taxon>
        <taxon>Solanales</taxon>
        <taxon>Solanaceae</taxon>
        <taxon>Solanoideae</taxon>
        <taxon>Solaneae</taxon>
        <taxon>Solanum</taxon>
        <taxon>Solanum subgen. Lycopersicon</taxon>
    </lineage>
</organism>
<reference evidence="1" key="1">
    <citation type="journal article" date="2012" name="Nature">
        <title>The tomato genome sequence provides insights into fleshy fruit evolution.</title>
        <authorList>
            <consortium name="Tomato Genome Consortium"/>
        </authorList>
    </citation>
    <scope>NUCLEOTIDE SEQUENCE [LARGE SCALE GENOMIC DNA]</scope>
    <source>
        <strain evidence="1">cv. Heinz 1706</strain>
    </source>
</reference>
<dbReference type="AlphaFoldDB" id="A0A3Q7HSN6"/>
<dbReference type="InParanoid" id="A0A3Q7HSN6"/>